<keyword evidence="2" id="KW-0812">Transmembrane</keyword>
<dbReference type="EMBL" id="BAAALN010000010">
    <property type="protein sequence ID" value="GAA1244656.1"/>
    <property type="molecule type" value="Genomic_DNA"/>
</dbReference>
<dbReference type="Pfam" id="PF09922">
    <property type="entry name" value="LiaF-like_C"/>
    <property type="match status" value="1"/>
</dbReference>
<feature type="domain" description="Cell wall-active antibiotics response LiaF-like C-terminal" evidence="4">
    <location>
        <begin position="327"/>
        <end position="424"/>
    </location>
</feature>
<evidence type="ECO:0000259" key="4">
    <source>
        <dbReference type="Pfam" id="PF09922"/>
    </source>
</evidence>
<feature type="transmembrane region" description="Helical" evidence="2">
    <location>
        <begin position="130"/>
        <end position="146"/>
    </location>
</feature>
<name>A0ABN1WFQ7_9PSEU</name>
<evidence type="ECO:0000256" key="1">
    <source>
        <dbReference type="SAM" id="MobiDB-lite"/>
    </source>
</evidence>
<dbReference type="Pfam" id="PF04024">
    <property type="entry name" value="PspC"/>
    <property type="match status" value="1"/>
</dbReference>
<dbReference type="InterPro" id="IPR024425">
    <property type="entry name" value="LiaF-like_C"/>
</dbReference>
<protein>
    <submittedName>
        <fullName evidence="5">PspC domain-containing protein</fullName>
    </submittedName>
</protein>
<feature type="domain" description="Phage shock protein PspC N-terminal" evidence="3">
    <location>
        <begin position="29"/>
        <end position="81"/>
    </location>
</feature>
<keyword evidence="2" id="KW-0472">Membrane</keyword>
<evidence type="ECO:0000313" key="5">
    <source>
        <dbReference type="EMBL" id="GAA1244656.1"/>
    </source>
</evidence>
<evidence type="ECO:0000313" key="6">
    <source>
        <dbReference type="Proteomes" id="UP001500653"/>
    </source>
</evidence>
<dbReference type="Proteomes" id="UP001500653">
    <property type="component" value="Unassembled WGS sequence"/>
</dbReference>
<organism evidence="5 6">
    <name type="scientific">Prauserella halophila</name>
    <dbReference type="NCBI Taxonomy" id="185641"/>
    <lineage>
        <taxon>Bacteria</taxon>
        <taxon>Bacillati</taxon>
        <taxon>Actinomycetota</taxon>
        <taxon>Actinomycetes</taxon>
        <taxon>Pseudonocardiales</taxon>
        <taxon>Pseudonocardiaceae</taxon>
        <taxon>Prauserella</taxon>
    </lineage>
</organism>
<keyword evidence="6" id="KW-1185">Reference proteome</keyword>
<keyword evidence="2" id="KW-1133">Transmembrane helix</keyword>
<reference evidence="5 6" key="1">
    <citation type="journal article" date="2019" name="Int. J. Syst. Evol. Microbiol.">
        <title>The Global Catalogue of Microorganisms (GCM) 10K type strain sequencing project: providing services to taxonomists for standard genome sequencing and annotation.</title>
        <authorList>
            <consortium name="The Broad Institute Genomics Platform"/>
            <consortium name="The Broad Institute Genome Sequencing Center for Infectious Disease"/>
            <person name="Wu L."/>
            <person name="Ma J."/>
        </authorList>
    </citation>
    <scope>NUCLEOTIDE SEQUENCE [LARGE SCALE GENOMIC DNA]</scope>
    <source>
        <strain evidence="5 6">JCM 13023</strain>
    </source>
</reference>
<gene>
    <name evidence="5" type="ORF">GCM10009676_33130</name>
</gene>
<evidence type="ECO:0000256" key="2">
    <source>
        <dbReference type="SAM" id="Phobius"/>
    </source>
</evidence>
<dbReference type="InterPro" id="IPR007168">
    <property type="entry name" value="Phageshock_PspC_N"/>
</dbReference>
<feature type="transmembrane region" description="Helical" evidence="2">
    <location>
        <begin position="256"/>
        <end position="278"/>
    </location>
</feature>
<comment type="caution">
    <text evidence="5">The sequence shown here is derived from an EMBL/GenBank/DDBJ whole genome shotgun (WGS) entry which is preliminary data.</text>
</comment>
<sequence>MLGAMNSTSGATGHLDGFEATVKDFWASRPRRPAQGRKVAGVAAGAGLRYGIDPVVIRVALVALTFFGGVGPAVYLLGWLFFAGTDDEVSPFEALLGRGGSETSKGLTLLLCAACFPAFGLAFGGTWLDGGGIIGLALVVTALYLLHRGRGHLNRPAARTGTFADHTAPAQGTRVDTATADWDALGANPLGWDLADLSALTPAPAPAPPPEEPERPAWEHSRRHHGVSKVTLVTLALAVIAGAIGTPLALTQAGGWSLALTAGVVLAILGAGMVTGAFVGGGRGLIWWAMPTAAAGVLLAMVPIQDYTGGTGEIAAAPGTAEAVKEHYERTIGQIHLDLTNIADPEADIATTARVGAGDIEVLVPATADVTFDCTARTGTADCLTSGRTGIGNESITDQDAGPDGPGGQQIDLVLDAGVGNVEVHREE</sequence>
<feature type="region of interest" description="Disordered" evidence="1">
    <location>
        <begin position="201"/>
        <end position="223"/>
    </location>
</feature>
<accession>A0ABN1WFQ7</accession>
<proteinExistence type="predicted"/>
<evidence type="ECO:0000259" key="3">
    <source>
        <dbReference type="Pfam" id="PF04024"/>
    </source>
</evidence>
<feature type="transmembrane region" description="Helical" evidence="2">
    <location>
        <begin position="55"/>
        <end position="85"/>
    </location>
</feature>
<feature type="transmembrane region" description="Helical" evidence="2">
    <location>
        <begin position="230"/>
        <end position="250"/>
    </location>
</feature>
<feature type="transmembrane region" description="Helical" evidence="2">
    <location>
        <begin position="285"/>
        <end position="304"/>
    </location>
</feature>